<proteinExistence type="predicted"/>
<name>A0A2G7HF81_9CLOT</name>
<dbReference type="RefSeq" id="WP_012343768.1">
    <property type="nucleotide sequence ID" value="NZ_PEIK01000009.1"/>
</dbReference>
<protein>
    <submittedName>
        <fullName evidence="1">Acylneuraminate cytidylyltransferase family protein</fullName>
    </submittedName>
</protein>
<keyword evidence="1" id="KW-0808">Transferase</keyword>
<dbReference type="EMBL" id="PEIK01000009">
    <property type="protein sequence ID" value="PIH03760.1"/>
    <property type="molecule type" value="Genomic_DNA"/>
</dbReference>
<evidence type="ECO:0000313" key="1">
    <source>
        <dbReference type="EMBL" id="PIH03760.1"/>
    </source>
</evidence>
<dbReference type="InterPro" id="IPR003329">
    <property type="entry name" value="Cytidylyl_trans"/>
</dbReference>
<dbReference type="SUPFAM" id="SSF53448">
    <property type="entry name" value="Nucleotide-diphospho-sugar transferases"/>
    <property type="match status" value="1"/>
</dbReference>
<dbReference type="AlphaFoldDB" id="A0A2G7HF81"/>
<dbReference type="Proteomes" id="UP000231322">
    <property type="component" value="Unassembled WGS sequence"/>
</dbReference>
<accession>A0A2G7HF81</accession>
<reference evidence="1 2" key="1">
    <citation type="submission" date="2017-10" db="EMBL/GenBank/DDBJ databases">
        <title>Reclassification of Eubacterium combesii and discrepancies in the nomenclature of botulinum neurotoxin producing clostridia. Request for an Opinion.</title>
        <authorList>
            <person name="Dobritsa A.P."/>
            <person name="Kutumbaka K.K."/>
            <person name="Samadpour M."/>
        </authorList>
    </citation>
    <scope>NUCLEOTIDE SEQUENCE [LARGE SCALE GENOMIC DNA]</scope>
    <source>
        <strain evidence="1 2">DSM 20696</strain>
    </source>
</reference>
<keyword evidence="2" id="KW-1185">Reference proteome</keyword>
<comment type="caution">
    <text evidence="1">The sequence shown here is derived from an EMBL/GenBank/DDBJ whole genome shotgun (WGS) entry which is preliminary data.</text>
</comment>
<dbReference type="Pfam" id="PF02348">
    <property type="entry name" value="CTP_transf_3"/>
    <property type="match status" value="1"/>
</dbReference>
<dbReference type="PANTHER" id="PTHR21485">
    <property type="entry name" value="HAD SUPERFAMILY MEMBERS CMAS AND KDSC"/>
    <property type="match status" value="1"/>
</dbReference>
<dbReference type="Gene3D" id="3.90.550.10">
    <property type="entry name" value="Spore Coat Polysaccharide Biosynthesis Protein SpsA, Chain A"/>
    <property type="match status" value="1"/>
</dbReference>
<dbReference type="InterPro" id="IPR029044">
    <property type="entry name" value="Nucleotide-diphossugar_trans"/>
</dbReference>
<keyword evidence="1" id="KW-0548">Nucleotidyltransferase</keyword>
<dbReference type="PANTHER" id="PTHR21485:SF6">
    <property type="entry name" value="N-ACYLNEURAMINATE CYTIDYLYLTRANSFERASE-RELATED"/>
    <property type="match status" value="1"/>
</dbReference>
<organism evidence="1 2">
    <name type="scientific">Clostridium combesii</name>
    <dbReference type="NCBI Taxonomy" id="39481"/>
    <lineage>
        <taxon>Bacteria</taxon>
        <taxon>Bacillati</taxon>
        <taxon>Bacillota</taxon>
        <taxon>Clostridia</taxon>
        <taxon>Eubacteriales</taxon>
        <taxon>Clostridiaceae</taxon>
        <taxon>Clostridium</taxon>
    </lineage>
</organism>
<sequence length="232" mass="26716">MNDILAIIPARGGSKGVSKKNIKEINGNPLISYTIKEATKSKLISRVIVSTEDKEIAEISRKFGAEVPFKRPIELAQDDTSGIEPIIHCIHWMMENEKYKPDYICLLQCTSPLRTYKNIDECIEILLSNDADTIVSVCESEVSPYWMKRVENGILKDFLDDEPFYARRQDLPKVYRLNGAIYIAKTEVLLKNKSWYTNKTLPYVMDKISSVDIDDILDFKFAEFIMKENKYV</sequence>
<dbReference type="InterPro" id="IPR050793">
    <property type="entry name" value="CMP-NeuNAc_synthase"/>
</dbReference>
<dbReference type="GO" id="GO:0008781">
    <property type="term" value="F:N-acylneuraminate cytidylyltransferase activity"/>
    <property type="evidence" value="ECO:0007669"/>
    <property type="project" value="TreeGrafter"/>
</dbReference>
<gene>
    <name evidence="1" type="ORF">CS538_12255</name>
</gene>
<evidence type="ECO:0000313" key="2">
    <source>
        <dbReference type="Proteomes" id="UP000231322"/>
    </source>
</evidence>
<dbReference type="CDD" id="cd02513">
    <property type="entry name" value="CMP-NeuAc_Synthase"/>
    <property type="match status" value="1"/>
</dbReference>